<name>A0A0M4NIS2_9GAMM</name>
<accession>A0A0M4NIS2</accession>
<evidence type="ECO:0000313" key="1">
    <source>
        <dbReference type="EMBL" id="ALE52476.1"/>
    </source>
</evidence>
<dbReference type="STRING" id="1705394.SP60_04140"/>
<reference evidence="1 2" key="1">
    <citation type="journal article" date="2015" name="Genome Announc.">
        <title>Genome Sequence of 'Candidatus Thioglobus autotrophica' Strain EF1, a Chemoautotroph from the SUP05 Clade of Marine Gammaproteobacteria.</title>
        <authorList>
            <person name="Shah V."/>
            <person name="Morris R.M."/>
        </authorList>
    </citation>
    <scope>NUCLEOTIDE SEQUENCE [LARGE SCALE GENOMIC DNA]</scope>
    <source>
        <strain evidence="1 2">EF1</strain>
    </source>
</reference>
<evidence type="ECO:0008006" key="3">
    <source>
        <dbReference type="Google" id="ProtNLM"/>
    </source>
</evidence>
<sequence>MSCKNAMLKKIPIFILLLSFYVGASPLSDGALRLIQIGSEIGSKDVVLRGQSLLLKGAFDLNDFDAMYEASKQLRQGNELMGYAPQEREANQILIKLVRRSYDAALYEYALYLLDGGHGFIKNEFLALNLFEESFKVHGNAKSAMMAAIIRNESLVPGTKKLQRIDELILFAILNKVAGAQAYQATYIEKDYLSDLTPKNWRHWIESQSL</sequence>
<dbReference type="Gene3D" id="1.25.40.10">
    <property type="entry name" value="Tetratricopeptide repeat domain"/>
    <property type="match status" value="1"/>
</dbReference>
<keyword evidence="2" id="KW-1185">Reference proteome</keyword>
<dbReference type="AlphaFoldDB" id="A0A0M4NIS2"/>
<proteinExistence type="predicted"/>
<gene>
    <name evidence="1" type="ORF">SP60_04140</name>
</gene>
<dbReference type="InterPro" id="IPR011990">
    <property type="entry name" value="TPR-like_helical_dom_sf"/>
</dbReference>
<evidence type="ECO:0000313" key="2">
    <source>
        <dbReference type="Proteomes" id="UP000058020"/>
    </source>
</evidence>
<organism evidence="1 2">
    <name type="scientific">Candidatus Thioglobus autotrophicus</name>
    <dbReference type="NCBI Taxonomy" id="1705394"/>
    <lineage>
        <taxon>Bacteria</taxon>
        <taxon>Pseudomonadati</taxon>
        <taxon>Pseudomonadota</taxon>
        <taxon>Gammaproteobacteria</taxon>
        <taxon>Candidatus Pseudothioglobaceae</taxon>
        <taxon>Candidatus Thioglobus</taxon>
    </lineage>
</organism>
<dbReference type="KEGG" id="tho:SP60_04140"/>
<dbReference type="Proteomes" id="UP000058020">
    <property type="component" value="Chromosome"/>
</dbReference>
<protein>
    <recommendedName>
        <fullName evidence="3">Sel1 repeat family protein</fullName>
    </recommendedName>
</protein>
<dbReference type="EMBL" id="CP010552">
    <property type="protein sequence ID" value="ALE52476.1"/>
    <property type="molecule type" value="Genomic_DNA"/>
</dbReference>